<dbReference type="Pfam" id="PF01738">
    <property type="entry name" value="DLH"/>
    <property type="match status" value="1"/>
</dbReference>
<dbReference type="STRING" id="1907941.BKE30_06530"/>
<evidence type="ECO:0000259" key="1">
    <source>
        <dbReference type="Pfam" id="PF01738"/>
    </source>
</evidence>
<reference evidence="2 3" key="1">
    <citation type="submission" date="2016-10" db="EMBL/GenBank/DDBJ databases">
        <title>Draft Genome sequence of Alkanindiges sp. strain H1.</title>
        <authorList>
            <person name="Subhash Y."/>
            <person name="Lee S."/>
        </authorList>
    </citation>
    <scope>NUCLEOTIDE SEQUENCE [LARGE SCALE GENOMIC DNA]</scope>
    <source>
        <strain evidence="2 3">H1</strain>
    </source>
</reference>
<dbReference type="OrthoDB" id="9787933at2"/>
<dbReference type="InterPro" id="IPR050261">
    <property type="entry name" value="FrsA_esterase"/>
</dbReference>
<dbReference type="InterPro" id="IPR029058">
    <property type="entry name" value="AB_hydrolase_fold"/>
</dbReference>
<dbReference type="Gene3D" id="3.40.50.1820">
    <property type="entry name" value="alpha/beta hydrolase"/>
    <property type="match status" value="1"/>
</dbReference>
<dbReference type="SUPFAM" id="SSF53474">
    <property type="entry name" value="alpha/beta-Hydrolases"/>
    <property type="match status" value="1"/>
</dbReference>
<dbReference type="PANTHER" id="PTHR22946:SF0">
    <property type="entry name" value="DIENELACTONE HYDROLASE DOMAIN-CONTAINING PROTEIN"/>
    <property type="match status" value="1"/>
</dbReference>
<dbReference type="PANTHER" id="PTHR22946">
    <property type="entry name" value="DIENELACTONE HYDROLASE DOMAIN-CONTAINING PROTEIN-RELATED"/>
    <property type="match status" value="1"/>
</dbReference>
<dbReference type="EMBL" id="MLCN01000014">
    <property type="protein sequence ID" value="ONG41073.1"/>
    <property type="molecule type" value="Genomic_DNA"/>
</dbReference>
<proteinExistence type="predicted"/>
<dbReference type="AlphaFoldDB" id="A0A1S8CWZ9"/>
<name>A0A1S8CWZ9_9GAMM</name>
<organism evidence="2 3">
    <name type="scientific">Alkanindiges hydrocarboniclasticus</name>
    <dbReference type="NCBI Taxonomy" id="1907941"/>
    <lineage>
        <taxon>Bacteria</taxon>
        <taxon>Pseudomonadati</taxon>
        <taxon>Pseudomonadota</taxon>
        <taxon>Gammaproteobacteria</taxon>
        <taxon>Moraxellales</taxon>
        <taxon>Moraxellaceae</taxon>
        <taxon>Alkanindiges</taxon>
    </lineage>
</organism>
<sequence length="247" mass="26943">MTQPAIVSRELRYTSPEGTTLVGHLALPKEVKGTVPGIVICPEWWGLTPYPKQRAEELASQGYAALAIDVYGNGKVTDQASQANEWMSDLLADQELLMQRAKAGLDILAAQPEVDETRMAAIGFCFGGKIALDMAREGYDLKGVVSFHGNLSPKLPAKAGQVKAELLIEHGAEDSMVSMESLEQFRQEMDAAQVRYHVDVYPGAKHGFTNPVADDRARVNGIDLGFNAQAAEQSSQAMLAFFERIFK</sequence>
<protein>
    <submittedName>
        <fullName evidence="2">Dienelactone hydrolase</fullName>
    </submittedName>
</protein>
<keyword evidence="3" id="KW-1185">Reference proteome</keyword>
<evidence type="ECO:0000313" key="2">
    <source>
        <dbReference type="EMBL" id="ONG41073.1"/>
    </source>
</evidence>
<feature type="domain" description="Dienelactone hydrolase" evidence="1">
    <location>
        <begin position="23"/>
        <end position="245"/>
    </location>
</feature>
<keyword evidence="2" id="KW-0378">Hydrolase</keyword>
<accession>A0A1S8CWZ9</accession>
<gene>
    <name evidence="2" type="ORF">BKE30_06530</name>
</gene>
<evidence type="ECO:0000313" key="3">
    <source>
        <dbReference type="Proteomes" id="UP000192132"/>
    </source>
</evidence>
<dbReference type="RefSeq" id="WP_076877801.1">
    <property type="nucleotide sequence ID" value="NZ_MLCN01000014.1"/>
</dbReference>
<dbReference type="InterPro" id="IPR002925">
    <property type="entry name" value="Dienelactn_hydro"/>
</dbReference>
<dbReference type="GO" id="GO:0016787">
    <property type="term" value="F:hydrolase activity"/>
    <property type="evidence" value="ECO:0007669"/>
    <property type="project" value="UniProtKB-KW"/>
</dbReference>
<comment type="caution">
    <text evidence="2">The sequence shown here is derived from an EMBL/GenBank/DDBJ whole genome shotgun (WGS) entry which is preliminary data.</text>
</comment>
<dbReference type="Proteomes" id="UP000192132">
    <property type="component" value="Unassembled WGS sequence"/>
</dbReference>